<sequence>MTLRRLHAAAEQQGWVLSRAQLRTLGVDRWQVRRLLAAGVWRAHGLRTIGLTAAQLDEVALRHRAVWESGRVSALDGVSALQHAGLTGWHEPTVHISVPHGRSPIAVTGVSRHVVPIRGDLWEHGPDQVIAEDLPWVRSELAVLRAAQWAISDRAAALVIAMAVQQRLVATDLLARTLPQAGLYRRRKLIRTVVADVIDGAQALGELDFGAACRRHGLPPPARQVIRRGPHGRIYLDAGWPRVRLFVEIDGAHHQEPANVLADALRQNSVVVGGETVLRIPLLGLRIQEDAFMQQVVTAYRLRAAGVSRVS</sequence>
<dbReference type="AlphaFoldDB" id="A0A849AD51"/>
<protein>
    <recommendedName>
        <fullName evidence="3">DUF559 domain-containing protein</fullName>
    </recommendedName>
</protein>
<evidence type="ECO:0000313" key="1">
    <source>
        <dbReference type="EMBL" id="NNG37837.1"/>
    </source>
</evidence>
<gene>
    <name evidence="1" type="ORF">HJ588_00920</name>
</gene>
<name>A0A849AD51_9MICO</name>
<keyword evidence="2" id="KW-1185">Reference proteome</keyword>
<dbReference type="EMBL" id="JABENB010000001">
    <property type="protein sequence ID" value="NNG37837.1"/>
    <property type="molecule type" value="Genomic_DNA"/>
</dbReference>
<dbReference type="Proteomes" id="UP000557772">
    <property type="component" value="Unassembled WGS sequence"/>
</dbReference>
<dbReference type="RefSeq" id="WP_171151085.1">
    <property type="nucleotide sequence ID" value="NZ_JABENB010000001.1"/>
</dbReference>
<evidence type="ECO:0000313" key="2">
    <source>
        <dbReference type="Proteomes" id="UP000557772"/>
    </source>
</evidence>
<reference evidence="1 2" key="1">
    <citation type="submission" date="2020-05" db="EMBL/GenBank/DDBJ databases">
        <title>Flexivirga sp. ID2601S isolated from air conditioner.</title>
        <authorList>
            <person name="Kim D.H."/>
        </authorList>
    </citation>
    <scope>NUCLEOTIDE SEQUENCE [LARGE SCALE GENOMIC DNA]</scope>
    <source>
        <strain evidence="1 2">ID2601S</strain>
    </source>
</reference>
<organism evidence="1 2">
    <name type="scientific">Flexivirga aerilata</name>
    <dbReference type="NCBI Taxonomy" id="1656889"/>
    <lineage>
        <taxon>Bacteria</taxon>
        <taxon>Bacillati</taxon>
        <taxon>Actinomycetota</taxon>
        <taxon>Actinomycetes</taxon>
        <taxon>Micrococcales</taxon>
        <taxon>Dermacoccaceae</taxon>
        <taxon>Flexivirga</taxon>
    </lineage>
</organism>
<comment type="caution">
    <text evidence="1">The sequence shown here is derived from an EMBL/GenBank/DDBJ whole genome shotgun (WGS) entry which is preliminary data.</text>
</comment>
<proteinExistence type="predicted"/>
<accession>A0A849AD51</accession>
<evidence type="ECO:0008006" key="3">
    <source>
        <dbReference type="Google" id="ProtNLM"/>
    </source>
</evidence>